<dbReference type="Proteomes" id="UP000544107">
    <property type="component" value="Unassembled WGS sequence"/>
</dbReference>
<dbReference type="Gene3D" id="3.40.190.10">
    <property type="entry name" value="Periplasmic binding protein-like II"/>
    <property type="match status" value="2"/>
</dbReference>
<sequence length="329" mass="36753">MTEQAYASLDIRLMRTLRLLLTECSVSRTADLLGQAQPTVSLTLKKLRDIFQDPLLVRSGSTLVPTERGLALRVAMNDILGRIDSHLSSQTGFDPATSTRHFRIVASNCLGTVFMPQLIGAITDIAPGVSIDASPLPSQEDLMSGLSEGRIDAVIGNWPHPPDHLRIAPMLKTDIVCLVRSSHRFARRNWTRIPLQDYLNESHLSPTSERDAQFSPIDGRLLDLGLKRHIRATVPEYSIAPYVLARSDLVFTTGRHFAEQVAQTFPFAVLDAPEELGQMHFYTLWHDRKHHSPDQAWLRRMIKNASAEMRALDRAHPLPLPPALCELPG</sequence>
<accession>A0A1Q9A7A2</accession>
<keyword evidence="11" id="KW-1185">Reference proteome</keyword>
<gene>
    <name evidence="10" type="ORF">BJF91_14265</name>
    <name evidence="9" type="ORF">GGQ71_002648</name>
</gene>
<evidence type="ECO:0000256" key="2">
    <source>
        <dbReference type="ARBA" id="ARBA00022458"/>
    </source>
</evidence>
<dbReference type="Proteomes" id="UP000185598">
    <property type="component" value="Unassembled WGS sequence"/>
</dbReference>
<dbReference type="RefSeq" id="WP_075614345.1">
    <property type="nucleotide sequence ID" value="NZ_JACIED010000003.1"/>
</dbReference>
<evidence type="ECO:0000256" key="1">
    <source>
        <dbReference type="ARBA" id="ARBA00009437"/>
    </source>
</evidence>
<dbReference type="InterPro" id="IPR036390">
    <property type="entry name" value="WH_DNA-bd_sf"/>
</dbReference>
<dbReference type="GO" id="GO:0003700">
    <property type="term" value="F:DNA-binding transcription factor activity"/>
    <property type="evidence" value="ECO:0007669"/>
    <property type="project" value="InterPro"/>
</dbReference>
<keyword evidence="3" id="KW-0678">Repressor</keyword>
<keyword evidence="4" id="KW-0805">Transcription regulation</keyword>
<dbReference type="PANTHER" id="PTHR30118">
    <property type="entry name" value="HTH-TYPE TRANSCRIPTIONAL REGULATOR LEUO-RELATED"/>
    <property type="match status" value="1"/>
</dbReference>
<reference evidence="10 11" key="1">
    <citation type="submission" date="2016-09" db="EMBL/GenBank/DDBJ databases">
        <title>Rhizobium oryziradicis sp. nov., isolated from the root of rice.</title>
        <authorList>
            <person name="Zhao J."/>
            <person name="Zhang X."/>
        </authorList>
    </citation>
    <scope>NUCLEOTIDE SEQUENCE [LARGE SCALE GENOMIC DNA]</scope>
    <source>
        <strain evidence="10 11">14971</strain>
    </source>
</reference>
<dbReference type="Pfam" id="PF03466">
    <property type="entry name" value="LysR_substrate"/>
    <property type="match status" value="1"/>
</dbReference>
<evidence type="ECO:0000313" key="10">
    <source>
        <dbReference type="EMBL" id="OLP50453.1"/>
    </source>
</evidence>
<comment type="caution">
    <text evidence="10">The sequence shown here is derived from an EMBL/GenBank/DDBJ whole genome shotgun (WGS) entry which is preliminary data.</text>
</comment>
<comment type="similarity">
    <text evidence="1">Belongs to the LysR transcriptional regulatory family.</text>
</comment>
<dbReference type="OrthoDB" id="8339333at2"/>
<evidence type="ECO:0000256" key="4">
    <source>
        <dbReference type="ARBA" id="ARBA00023015"/>
    </source>
</evidence>
<dbReference type="AlphaFoldDB" id="A0A1Q9A7A2"/>
<evidence type="ECO:0000313" key="12">
    <source>
        <dbReference type="Proteomes" id="UP000544107"/>
    </source>
</evidence>
<evidence type="ECO:0000256" key="3">
    <source>
        <dbReference type="ARBA" id="ARBA00022491"/>
    </source>
</evidence>
<dbReference type="InterPro" id="IPR000847">
    <property type="entry name" value="LysR_HTH_N"/>
</dbReference>
<evidence type="ECO:0000313" key="11">
    <source>
        <dbReference type="Proteomes" id="UP000185598"/>
    </source>
</evidence>
<dbReference type="GO" id="GO:0003677">
    <property type="term" value="F:DNA binding"/>
    <property type="evidence" value="ECO:0007669"/>
    <property type="project" value="UniProtKB-KW"/>
</dbReference>
<keyword evidence="7" id="KW-0804">Transcription</keyword>
<name>A0A1Q9A7A2_9HYPH</name>
<keyword evidence="2" id="KW-0536">Nodulation</keyword>
<dbReference type="PANTHER" id="PTHR30118:SF6">
    <property type="entry name" value="HTH-TYPE TRANSCRIPTIONAL REGULATOR LEUO"/>
    <property type="match status" value="1"/>
</dbReference>
<keyword evidence="5 9" id="KW-0238">DNA-binding</keyword>
<dbReference type="Gene3D" id="1.10.10.10">
    <property type="entry name" value="Winged helix-like DNA-binding domain superfamily/Winged helix DNA-binding domain"/>
    <property type="match status" value="1"/>
</dbReference>
<dbReference type="SUPFAM" id="SSF46785">
    <property type="entry name" value="Winged helix' DNA-binding domain"/>
    <property type="match status" value="1"/>
</dbReference>
<evidence type="ECO:0000256" key="7">
    <source>
        <dbReference type="ARBA" id="ARBA00023163"/>
    </source>
</evidence>
<dbReference type="EMBL" id="MKIN01000021">
    <property type="protein sequence ID" value="OLP50453.1"/>
    <property type="molecule type" value="Genomic_DNA"/>
</dbReference>
<evidence type="ECO:0000256" key="6">
    <source>
        <dbReference type="ARBA" id="ARBA00023159"/>
    </source>
</evidence>
<dbReference type="Pfam" id="PF00126">
    <property type="entry name" value="HTH_1"/>
    <property type="match status" value="1"/>
</dbReference>
<evidence type="ECO:0000259" key="8">
    <source>
        <dbReference type="PROSITE" id="PS50931"/>
    </source>
</evidence>
<organism evidence="10 11">
    <name type="scientific">Allorhizobium taibaishanense</name>
    <dbReference type="NCBI Taxonomy" id="887144"/>
    <lineage>
        <taxon>Bacteria</taxon>
        <taxon>Pseudomonadati</taxon>
        <taxon>Pseudomonadota</taxon>
        <taxon>Alphaproteobacteria</taxon>
        <taxon>Hyphomicrobiales</taxon>
        <taxon>Rhizobiaceae</taxon>
        <taxon>Rhizobium/Agrobacterium group</taxon>
        <taxon>Allorhizobium</taxon>
    </lineage>
</organism>
<proteinExistence type="inferred from homology"/>
<keyword evidence="6" id="KW-0010">Activator</keyword>
<dbReference type="STRING" id="887144.BJF91_14265"/>
<evidence type="ECO:0000256" key="5">
    <source>
        <dbReference type="ARBA" id="ARBA00023125"/>
    </source>
</evidence>
<dbReference type="InterPro" id="IPR005119">
    <property type="entry name" value="LysR_subst-bd"/>
</dbReference>
<feature type="domain" description="HTH lysR-type" evidence="8">
    <location>
        <begin position="9"/>
        <end position="66"/>
    </location>
</feature>
<dbReference type="SUPFAM" id="SSF53850">
    <property type="entry name" value="Periplasmic binding protein-like II"/>
    <property type="match status" value="1"/>
</dbReference>
<protein>
    <submittedName>
        <fullName evidence="9">DNA-binding transcriptional LysR family regulator</fullName>
    </submittedName>
    <submittedName>
        <fullName evidence="10">LysR family transcriptional regulator</fullName>
    </submittedName>
</protein>
<dbReference type="EMBL" id="JACIED010000003">
    <property type="protein sequence ID" value="MBB4008368.1"/>
    <property type="molecule type" value="Genomic_DNA"/>
</dbReference>
<dbReference type="InterPro" id="IPR036388">
    <property type="entry name" value="WH-like_DNA-bd_sf"/>
</dbReference>
<reference evidence="9 12" key="2">
    <citation type="submission" date="2020-08" db="EMBL/GenBank/DDBJ databases">
        <title>Genomic Encyclopedia of Type Strains, Phase IV (KMG-IV): sequencing the most valuable type-strain genomes for metagenomic binning, comparative biology and taxonomic classification.</title>
        <authorList>
            <person name="Goeker M."/>
        </authorList>
    </citation>
    <scope>NUCLEOTIDE SEQUENCE [LARGE SCALE GENOMIC DNA]</scope>
    <source>
        <strain evidence="9 12">DSM 100021</strain>
    </source>
</reference>
<dbReference type="InterPro" id="IPR050389">
    <property type="entry name" value="LysR-type_TF"/>
</dbReference>
<evidence type="ECO:0000313" key="9">
    <source>
        <dbReference type="EMBL" id="MBB4008368.1"/>
    </source>
</evidence>
<dbReference type="PROSITE" id="PS50931">
    <property type="entry name" value="HTH_LYSR"/>
    <property type="match status" value="1"/>
</dbReference>